<dbReference type="EnsemblMetazoa" id="CJA06698.1">
    <property type="protein sequence ID" value="CJA06698.1"/>
    <property type="gene ID" value="WBGene00125902"/>
</dbReference>
<name>A0A8R1HU87_CAEJA</name>
<reference evidence="2" key="1">
    <citation type="submission" date="2010-08" db="EMBL/GenBank/DDBJ databases">
        <authorList>
            <consortium name="Caenorhabditis japonica Sequencing Consortium"/>
            <person name="Wilson R.K."/>
        </authorList>
    </citation>
    <scope>NUCLEOTIDE SEQUENCE [LARGE SCALE GENOMIC DNA]</scope>
    <source>
        <strain evidence="2">DF5081</strain>
    </source>
</reference>
<dbReference type="PANTHER" id="PTHR22921">
    <property type="entry name" value="PROTEIN CBG20088-RELATED"/>
    <property type="match status" value="1"/>
</dbReference>
<evidence type="ECO:0000313" key="2">
    <source>
        <dbReference type="Proteomes" id="UP000005237"/>
    </source>
</evidence>
<dbReference type="AlphaFoldDB" id="A0A8R1HU87"/>
<evidence type="ECO:0000313" key="1">
    <source>
        <dbReference type="EnsemblMetazoa" id="CJA06698.1"/>
    </source>
</evidence>
<proteinExistence type="predicted"/>
<dbReference type="Proteomes" id="UP000005237">
    <property type="component" value="Unassembled WGS sequence"/>
</dbReference>
<keyword evidence="2" id="KW-1185">Reference proteome</keyword>
<sequence>MSKTPRHLFKTANSQKRPYSAIDEMNNTTSSAIPIIEKKVPETGIFENGYLSGSEERAEADEDARSSISTDGVFFPEPFINNVGFDGATGLLLPKRKVEERIRTAMKNQKFADYYCILEESQREGVKGTAIETALKVAAFNVIMLNEINKKVHRKQKIAPMEIRKASIGFNLSLAKSVDGCCCLPGGIRIDISSFMTPNMAANWSYNNTTDGFAKVCLETCDKIAAKDEFFLLYSSAKNAKRGHQYVPFGEDFFNRFSRVIAAGFLLEGEAVLTEIIGTCRQVISNLHDRLRASYKAENGPRAVDLVLETFKEQLSLDANFRSSQYPLVGTVVEFPETGLSIPETLERMVKLEVPV</sequence>
<dbReference type="PANTHER" id="PTHR22921:SF27">
    <property type="entry name" value="C2H2-TYPE DOMAIN-CONTAINING PROTEIN-RELATED"/>
    <property type="match status" value="1"/>
</dbReference>
<protein>
    <submittedName>
        <fullName evidence="1">Uncharacterized protein</fullName>
    </submittedName>
</protein>
<accession>A0A8R1HU87</accession>
<reference evidence="1" key="2">
    <citation type="submission" date="2022-06" db="UniProtKB">
        <authorList>
            <consortium name="EnsemblMetazoa"/>
        </authorList>
    </citation>
    <scope>IDENTIFICATION</scope>
    <source>
        <strain evidence="1">DF5081</strain>
    </source>
</reference>
<organism evidence="1 2">
    <name type="scientific">Caenorhabditis japonica</name>
    <dbReference type="NCBI Taxonomy" id="281687"/>
    <lineage>
        <taxon>Eukaryota</taxon>
        <taxon>Metazoa</taxon>
        <taxon>Ecdysozoa</taxon>
        <taxon>Nematoda</taxon>
        <taxon>Chromadorea</taxon>
        <taxon>Rhabditida</taxon>
        <taxon>Rhabditina</taxon>
        <taxon>Rhabditomorpha</taxon>
        <taxon>Rhabditoidea</taxon>
        <taxon>Rhabditidae</taxon>
        <taxon>Peloderinae</taxon>
        <taxon>Caenorhabditis</taxon>
    </lineage>
</organism>